<evidence type="ECO:0000259" key="11">
    <source>
        <dbReference type="PROSITE" id="PS50878"/>
    </source>
</evidence>
<dbReference type="PANTHER" id="PTHR37984">
    <property type="entry name" value="PROTEIN CBG26694"/>
    <property type="match status" value="1"/>
</dbReference>
<dbReference type="Pfam" id="PF00078">
    <property type="entry name" value="RVT_1"/>
    <property type="match status" value="1"/>
</dbReference>
<evidence type="ECO:0000256" key="4">
    <source>
        <dbReference type="ARBA" id="ARBA00022722"/>
    </source>
</evidence>
<dbReference type="InterPro" id="IPR001584">
    <property type="entry name" value="Integrase_cat-core"/>
</dbReference>
<dbReference type="SMR" id="A0A7M7QC50"/>
<keyword evidence="8" id="KW-0479">Metal-binding</keyword>
<keyword evidence="7" id="KW-0695">RNA-directed DNA polymerase</keyword>
<feature type="domain" description="CCHC-type" evidence="10">
    <location>
        <begin position="317"/>
        <end position="330"/>
    </location>
</feature>
<dbReference type="GO" id="GO:0004519">
    <property type="term" value="F:endonuclease activity"/>
    <property type="evidence" value="ECO:0007669"/>
    <property type="project" value="UniProtKB-KW"/>
</dbReference>
<dbReference type="Gene3D" id="3.30.70.270">
    <property type="match status" value="2"/>
</dbReference>
<keyword evidence="8" id="KW-0863">Zinc-finger</keyword>
<dbReference type="Pfam" id="PF17921">
    <property type="entry name" value="Integrase_H2C2"/>
    <property type="match status" value="1"/>
</dbReference>
<dbReference type="Gene3D" id="4.10.60.10">
    <property type="entry name" value="Zinc finger, CCHC-type"/>
    <property type="match status" value="1"/>
</dbReference>
<dbReference type="Gene3D" id="3.10.10.10">
    <property type="entry name" value="HIV Type 1 Reverse Transcriptase, subunit A, domain 1"/>
    <property type="match status" value="1"/>
</dbReference>
<feature type="domain" description="Reverse transcriptase" evidence="11">
    <location>
        <begin position="536"/>
        <end position="772"/>
    </location>
</feature>
<dbReference type="EC" id="2.7.7.49" evidence="1"/>
<dbReference type="InterPro" id="IPR021109">
    <property type="entry name" value="Peptidase_aspartic_dom_sf"/>
</dbReference>
<dbReference type="RefSeq" id="XP_031784226.1">
    <property type="nucleotide sequence ID" value="XM_031928366.1"/>
</dbReference>
<dbReference type="SUPFAM" id="SSF56672">
    <property type="entry name" value="DNA/RNA polymerases"/>
    <property type="match status" value="1"/>
</dbReference>
<dbReference type="Pfam" id="PF00665">
    <property type="entry name" value="rve"/>
    <property type="match status" value="1"/>
</dbReference>
<reference evidence="13" key="1">
    <citation type="submission" date="2021-01" db="UniProtKB">
        <authorList>
            <consortium name="EnsemblMetazoa"/>
        </authorList>
    </citation>
    <scope>IDENTIFICATION</scope>
</reference>
<protein>
    <recommendedName>
        <fullName evidence="1">RNA-directed DNA polymerase</fullName>
        <ecNumber evidence="1">2.7.7.49</ecNumber>
    </recommendedName>
</protein>
<accession>A0A7M7QC50</accession>
<dbReference type="GO" id="GO:0016787">
    <property type="term" value="F:hydrolase activity"/>
    <property type="evidence" value="ECO:0007669"/>
    <property type="project" value="UniProtKB-KW"/>
</dbReference>
<dbReference type="PROSITE" id="PS50878">
    <property type="entry name" value="RT_POL"/>
    <property type="match status" value="1"/>
</dbReference>
<name>A0A7M7QC50_NASVI</name>
<dbReference type="InterPro" id="IPR001878">
    <property type="entry name" value="Znf_CCHC"/>
</dbReference>
<feature type="domain" description="Integrase catalytic" evidence="12">
    <location>
        <begin position="1146"/>
        <end position="1299"/>
    </location>
</feature>
<dbReference type="InParanoid" id="A0A7M7QC50"/>
<dbReference type="SUPFAM" id="SSF57756">
    <property type="entry name" value="Retrovirus zinc finger-like domains"/>
    <property type="match status" value="1"/>
</dbReference>
<dbReference type="FunFam" id="3.30.70.270:FF:000003">
    <property type="entry name" value="Transposon Ty3-G Gag-Pol polyprotein"/>
    <property type="match status" value="1"/>
</dbReference>
<evidence type="ECO:0000256" key="3">
    <source>
        <dbReference type="ARBA" id="ARBA00022695"/>
    </source>
</evidence>
<evidence type="ECO:0000313" key="14">
    <source>
        <dbReference type="Proteomes" id="UP000002358"/>
    </source>
</evidence>
<evidence type="ECO:0000256" key="2">
    <source>
        <dbReference type="ARBA" id="ARBA00022679"/>
    </source>
</evidence>
<dbReference type="Proteomes" id="UP000002358">
    <property type="component" value="Unassembled WGS sequence"/>
</dbReference>
<dbReference type="Gene3D" id="3.30.420.10">
    <property type="entry name" value="Ribonuclease H-like superfamily/Ribonuclease H"/>
    <property type="match status" value="1"/>
</dbReference>
<sequence>MSIEIKGTAWIQNLTKVQLQKLCELNYIDGEEDNINELRRKFREFVKEKIERGQQKLILIADIVDKKTFEIVDPDSINEQLNKSIMERSANLDFDISKNDWEMFSDRLEQYFIANKITSAEEKRAILLSKVNAETYEEIAKICKPVKPKDKTYEEIITKVKDYLKPPASYLVYRYEFRLRKQLDGEGIKEYVTALKVMTDKCKFTNEDEQVLDQMICGLKSKAITAELLKLEKPDLETALKKAMASEAASKGAEKLQETSAEIQDVHMLSRGKFWRKQHEGDRKQGQRTGTRRGRTFGRARGTARAQTQQIPGGSACYRCGDSRHFMNDCMYSENVVCHTCGDKGHTTRVCTHRAEKKDAERKPRVGYVSQCGSSSSSDGEMSRELSHMYIDNKRSLYSLYVPGKTRVEPQYVTVEINKSKIKMEIDSGAEPAIIPKEIINKCFPKETMYEPDIEFRNHDNTVNKPAGMFKGVTVSLNNKIIKADLYVTESSGPPIIGRAWLKALGLWPLFKDLDLHIVKNKIDGNDRLNKILEKHAKFFENSKGSFNRAKIRLELKDDAKPIYELARSVPFALKDKIEKELDRLVEEKILEPVEMSEWATPIVPILKPNGDVRLCGAFNVTINPLLKTIRYAPPNFDHAMARLITKNINNKNKKRYSKIDLKEAFLQVPVEENSQNLLTINTHKGLFKCLYMMYGISSGPGYFQKQIEEVLKNINGVAVVADDVVVTGSDDEEHLRNLDIVLTRLEECGLKGRVNKCEFFKDEVNYLGYKLRDDTITINEEKYRAIVDMKEPENHKELQLLLGKINYYGRLFKDRAKILAPLYNCSNSRIFEWDQNCKEAFERAKIELKSVLVNYNPSLPLKLTCDASPKGLGAYISQPYEDGDRPVAFASTRLTAAQENYSQIDKEAAAIIFGVTKFYDYLFGRKFLLKTDNKPLSRIFSPEKGIPKMATSRLQNWSYFLSAFDYEIEYISTRDNIVADTLSRLPINYVESNDVLETEGLFTYLHYVYSTNITCLNFKAVARETAKNETLSIVKRMVIEGWPDCSLKSWPNELQPYALRKDEIHVEKECLMWGQRVIVPPKLREKVIEKLHESHFGIVKMKSLARSVVWWPNIDKNLEDKSKYCKWCVESKDNPIRMELTPWPWPSQPWQRLHADFAGPYLGQTYLLVIDAYSKWPEIFIMKNISAEATIEKFREMFTTHGLPNHIVTDSGTQFTSDEYKKFLKQLGIKQDFSAPKHPATNGAAENLVKTFKRKLKAIVQSSKVDVKTAIQMFLFSYRTTKHATTNETPANLLFKRELKTPLLLLRPETRYHVESKQYMQKKHFKGSRKENFEEGDVIMTKDFRKHHPEMSEAKIVRKSPPRNCIIKFKEGGEKEHKRHFDQIQHWQESENDQSKIDVSTNVRDNVSSENSAIVLRKSTRLKRNVTPYDATHYL</sequence>
<keyword evidence="8" id="KW-0862">Zinc</keyword>
<dbReference type="GO" id="GO:0003676">
    <property type="term" value="F:nucleic acid binding"/>
    <property type="evidence" value="ECO:0007669"/>
    <property type="project" value="InterPro"/>
</dbReference>
<dbReference type="GO" id="GO:0015074">
    <property type="term" value="P:DNA integration"/>
    <property type="evidence" value="ECO:0007669"/>
    <property type="project" value="InterPro"/>
</dbReference>
<organism evidence="13 14">
    <name type="scientific">Nasonia vitripennis</name>
    <name type="common">Parasitic wasp</name>
    <dbReference type="NCBI Taxonomy" id="7425"/>
    <lineage>
        <taxon>Eukaryota</taxon>
        <taxon>Metazoa</taxon>
        <taxon>Ecdysozoa</taxon>
        <taxon>Arthropoda</taxon>
        <taxon>Hexapoda</taxon>
        <taxon>Insecta</taxon>
        <taxon>Pterygota</taxon>
        <taxon>Neoptera</taxon>
        <taxon>Endopterygota</taxon>
        <taxon>Hymenoptera</taxon>
        <taxon>Apocrita</taxon>
        <taxon>Proctotrupomorpha</taxon>
        <taxon>Chalcidoidea</taxon>
        <taxon>Pteromalidae</taxon>
        <taxon>Pteromalinae</taxon>
        <taxon>Nasonia</taxon>
    </lineage>
</organism>
<dbReference type="FunFam" id="3.30.420.10:FF:000063">
    <property type="entry name" value="Retrovirus-related Pol polyprotein from transposon 297-like Protein"/>
    <property type="match status" value="1"/>
</dbReference>
<evidence type="ECO:0000259" key="10">
    <source>
        <dbReference type="PROSITE" id="PS50158"/>
    </source>
</evidence>
<dbReference type="FunFam" id="1.10.340.70:FF:000003">
    <property type="entry name" value="Protein CBG25708"/>
    <property type="match status" value="1"/>
</dbReference>
<feature type="compositionally biased region" description="Low complexity" evidence="9">
    <location>
        <begin position="299"/>
        <end position="308"/>
    </location>
</feature>
<dbReference type="CDD" id="cd01647">
    <property type="entry name" value="RT_LTR"/>
    <property type="match status" value="1"/>
</dbReference>
<dbReference type="Gene3D" id="1.10.340.70">
    <property type="match status" value="1"/>
</dbReference>
<evidence type="ECO:0000256" key="7">
    <source>
        <dbReference type="ARBA" id="ARBA00022918"/>
    </source>
</evidence>
<dbReference type="InterPro" id="IPR036875">
    <property type="entry name" value="Znf_CCHC_sf"/>
</dbReference>
<dbReference type="InterPro" id="IPR041373">
    <property type="entry name" value="RT_RNaseH"/>
</dbReference>
<dbReference type="GO" id="GO:0008270">
    <property type="term" value="F:zinc ion binding"/>
    <property type="evidence" value="ECO:0007669"/>
    <property type="project" value="UniProtKB-KW"/>
</dbReference>
<dbReference type="InterPro" id="IPR050951">
    <property type="entry name" value="Retrovirus_Pol_polyprotein"/>
</dbReference>
<dbReference type="Pfam" id="PF17917">
    <property type="entry name" value="RT_RNaseH"/>
    <property type="match status" value="1"/>
</dbReference>
<dbReference type="InterPro" id="IPR043128">
    <property type="entry name" value="Rev_trsase/Diguanyl_cyclase"/>
</dbReference>
<feature type="region of interest" description="Disordered" evidence="9">
    <location>
        <begin position="275"/>
        <end position="308"/>
    </location>
</feature>
<keyword evidence="4" id="KW-0540">Nuclease</keyword>
<proteinExistence type="predicted"/>
<dbReference type="InterPro" id="IPR041588">
    <property type="entry name" value="Integrase_H2C2"/>
</dbReference>
<dbReference type="PANTHER" id="PTHR37984:SF5">
    <property type="entry name" value="PROTEIN NYNRIN-LIKE"/>
    <property type="match status" value="1"/>
</dbReference>
<evidence type="ECO:0000256" key="8">
    <source>
        <dbReference type="PROSITE-ProRule" id="PRU00047"/>
    </source>
</evidence>
<evidence type="ECO:0000256" key="9">
    <source>
        <dbReference type="SAM" id="MobiDB-lite"/>
    </source>
</evidence>
<keyword evidence="2" id="KW-0808">Transferase</keyword>
<dbReference type="GeneID" id="116417119"/>
<dbReference type="EnsemblMetazoa" id="XM_031928366">
    <property type="protein sequence ID" value="XP_031784226"/>
    <property type="gene ID" value="LOC116417119"/>
</dbReference>
<dbReference type="SMART" id="SM00343">
    <property type="entry name" value="ZnF_C2HC"/>
    <property type="match status" value="2"/>
</dbReference>
<dbReference type="CDD" id="cd09274">
    <property type="entry name" value="RNase_HI_RT_Ty3"/>
    <property type="match status" value="1"/>
</dbReference>
<dbReference type="KEGG" id="nvi:116417119"/>
<dbReference type="InterPro" id="IPR000477">
    <property type="entry name" value="RT_dom"/>
</dbReference>
<dbReference type="InterPro" id="IPR012337">
    <property type="entry name" value="RNaseH-like_sf"/>
</dbReference>
<dbReference type="InterPro" id="IPR043502">
    <property type="entry name" value="DNA/RNA_pol_sf"/>
</dbReference>
<dbReference type="GO" id="GO:0042575">
    <property type="term" value="C:DNA polymerase complex"/>
    <property type="evidence" value="ECO:0007669"/>
    <property type="project" value="UniProtKB-ARBA"/>
</dbReference>
<evidence type="ECO:0000313" key="13">
    <source>
        <dbReference type="EnsemblMetazoa" id="XP_031784226"/>
    </source>
</evidence>
<evidence type="ECO:0000256" key="6">
    <source>
        <dbReference type="ARBA" id="ARBA00022801"/>
    </source>
</evidence>
<dbReference type="OrthoDB" id="7700397at2759"/>
<evidence type="ECO:0000256" key="1">
    <source>
        <dbReference type="ARBA" id="ARBA00012493"/>
    </source>
</evidence>
<dbReference type="SUPFAM" id="SSF50630">
    <property type="entry name" value="Acid proteases"/>
    <property type="match status" value="1"/>
</dbReference>
<dbReference type="InterPro" id="IPR036397">
    <property type="entry name" value="RNaseH_sf"/>
</dbReference>
<evidence type="ECO:0000259" key="12">
    <source>
        <dbReference type="PROSITE" id="PS50994"/>
    </source>
</evidence>
<dbReference type="Gene3D" id="2.40.70.10">
    <property type="entry name" value="Acid Proteases"/>
    <property type="match status" value="1"/>
</dbReference>
<keyword evidence="14" id="KW-1185">Reference proteome</keyword>
<dbReference type="PROSITE" id="PS50158">
    <property type="entry name" value="ZF_CCHC"/>
    <property type="match status" value="2"/>
</dbReference>
<keyword evidence="5" id="KW-0255">Endonuclease</keyword>
<dbReference type="GO" id="GO:0003964">
    <property type="term" value="F:RNA-directed DNA polymerase activity"/>
    <property type="evidence" value="ECO:0007669"/>
    <property type="project" value="UniProtKB-KW"/>
</dbReference>
<evidence type="ECO:0000256" key="5">
    <source>
        <dbReference type="ARBA" id="ARBA00022759"/>
    </source>
</evidence>
<keyword evidence="6" id="KW-0378">Hydrolase</keyword>
<dbReference type="PROSITE" id="PS50994">
    <property type="entry name" value="INTEGRASE"/>
    <property type="match status" value="1"/>
</dbReference>
<feature type="domain" description="CCHC-type" evidence="10">
    <location>
        <begin position="338"/>
        <end position="351"/>
    </location>
</feature>
<keyword evidence="3" id="KW-0548">Nucleotidyltransferase</keyword>
<dbReference type="SUPFAM" id="SSF53098">
    <property type="entry name" value="Ribonuclease H-like"/>
    <property type="match status" value="1"/>
</dbReference>